<feature type="non-terminal residue" evidence="17">
    <location>
        <position position="1"/>
    </location>
</feature>
<dbReference type="Pfam" id="PF05622">
    <property type="entry name" value="HOOK"/>
    <property type="match status" value="1"/>
</dbReference>
<evidence type="ECO:0000256" key="7">
    <source>
        <dbReference type="ARBA" id="ARBA00022701"/>
    </source>
</evidence>
<accession>A0A8X8BZ04</accession>
<dbReference type="GO" id="GO:0005737">
    <property type="term" value="C:cytoplasm"/>
    <property type="evidence" value="ECO:0007669"/>
    <property type="project" value="TreeGrafter"/>
</dbReference>
<dbReference type="Proteomes" id="UP000886611">
    <property type="component" value="Unassembled WGS sequence"/>
</dbReference>
<dbReference type="Pfam" id="PF00578">
    <property type="entry name" value="AhpC-TSA"/>
    <property type="match status" value="1"/>
</dbReference>
<evidence type="ECO:0000256" key="2">
    <source>
        <dbReference type="ARBA" id="ARBA00006946"/>
    </source>
</evidence>
<keyword evidence="9" id="KW-0560">Oxidoreductase</keyword>
<keyword evidence="12" id="KW-0206">Cytoskeleton</keyword>
<dbReference type="Pfam" id="PF19047">
    <property type="entry name" value="HOOK_N"/>
    <property type="match status" value="1"/>
</dbReference>
<evidence type="ECO:0000256" key="14">
    <source>
        <dbReference type="ARBA" id="ARBA00049091"/>
    </source>
</evidence>
<dbReference type="InterPro" id="IPR008636">
    <property type="entry name" value="Hook_C"/>
</dbReference>
<reference evidence="17 18" key="1">
    <citation type="journal article" date="2021" name="Cell">
        <title>Tracing the genetic footprints of vertebrate landing in non-teleost ray-finned fishes.</title>
        <authorList>
            <person name="Bi X."/>
            <person name="Wang K."/>
            <person name="Yang L."/>
            <person name="Pan H."/>
            <person name="Jiang H."/>
            <person name="Wei Q."/>
            <person name="Fang M."/>
            <person name="Yu H."/>
            <person name="Zhu C."/>
            <person name="Cai Y."/>
            <person name="He Y."/>
            <person name="Gan X."/>
            <person name="Zeng H."/>
            <person name="Yu D."/>
            <person name="Zhu Y."/>
            <person name="Jiang H."/>
            <person name="Qiu Q."/>
            <person name="Yang H."/>
            <person name="Zhang Y.E."/>
            <person name="Wang W."/>
            <person name="Zhu M."/>
            <person name="He S."/>
            <person name="Zhang G."/>
        </authorList>
    </citation>
    <scope>NUCLEOTIDE SEQUENCE [LARGE SCALE GENOMIC DNA]</scope>
    <source>
        <strain evidence="17">Bchr_013</strain>
    </source>
</reference>
<dbReference type="FunFam" id="1.10.418.10:FF:000024">
    <property type="entry name" value="Hook homolog 3 (Drosophila)"/>
    <property type="match status" value="1"/>
</dbReference>
<keyword evidence="18" id="KW-1185">Reference proteome</keyword>
<dbReference type="CDD" id="cd03015">
    <property type="entry name" value="PRX_Typ2cys"/>
    <property type="match status" value="1"/>
</dbReference>
<comment type="similarity">
    <text evidence="3">Belongs to the peroxiredoxin family. AhpC/Prx1 subfamily.</text>
</comment>
<evidence type="ECO:0000259" key="16">
    <source>
        <dbReference type="PROSITE" id="PS51352"/>
    </source>
</evidence>
<evidence type="ECO:0000313" key="17">
    <source>
        <dbReference type="EMBL" id="KAG2471042.1"/>
    </source>
</evidence>
<dbReference type="FunFam" id="3.40.30.10:FF:000003">
    <property type="entry name" value="Peroxiredoxin 1"/>
    <property type="match status" value="1"/>
</dbReference>
<protein>
    <recommendedName>
        <fullName evidence="4">thioredoxin-dependent peroxiredoxin</fullName>
        <ecNumber evidence="4">1.11.1.24</ecNumber>
    </recommendedName>
</protein>
<dbReference type="AlphaFoldDB" id="A0A8X8BZ04"/>
<evidence type="ECO:0000256" key="9">
    <source>
        <dbReference type="ARBA" id="ARBA00023002"/>
    </source>
</evidence>
<dbReference type="PANTHER" id="PTHR18947:SF37">
    <property type="entry name" value="PROTEIN HOOK HOMOLOG 2"/>
    <property type="match status" value="1"/>
</dbReference>
<dbReference type="InterPro" id="IPR000866">
    <property type="entry name" value="AhpC/TSA"/>
</dbReference>
<feature type="non-terminal residue" evidence="17">
    <location>
        <position position="934"/>
    </location>
</feature>
<comment type="catalytic activity">
    <reaction evidence="14">
        <text>a hydroperoxide + [thioredoxin]-dithiol = an alcohol + [thioredoxin]-disulfide + H2O</text>
        <dbReference type="Rhea" id="RHEA:62620"/>
        <dbReference type="Rhea" id="RHEA-COMP:10698"/>
        <dbReference type="Rhea" id="RHEA-COMP:10700"/>
        <dbReference type="ChEBI" id="CHEBI:15377"/>
        <dbReference type="ChEBI" id="CHEBI:29950"/>
        <dbReference type="ChEBI" id="CHEBI:30879"/>
        <dbReference type="ChEBI" id="CHEBI:35924"/>
        <dbReference type="ChEBI" id="CHEBI:50058"/>
        <dbReference type="EC" id="1.11.1.24"/>
    </reaction>
</comment>
<evidence type="ECO:0000256" key="4">
    <source>
        <dbReference type="ARBA" id="ARBA00013017"/>
    </source>
</evidence>
<dbReference type="InterPro" id="IPR043936">
    <property type="entry name" value="HOOK_N"/>
</dbReference>
<dbReference type="InterPro" id="IPR036872">
    <property type="entry name" value="CH_dom_sf"/>
</dbReference>
<keyword evidence="6" id="KW-0575">Peroxidase</keyword>
<dbReference type="GO" id="GO:0005813">
    <property type="term" value="C:centrosome"/>
    <property type="evidence" value="ECO:0007669"/>
    <property type="project" value="TreeGrafter"/>
</dbReference>
<dbReference type="InterPro" id="IPR036249">
    <property type="entry name" value="Thioredoxin-like_sf"/>
</dbReference>
<evidence type="ECO:0000256" key="5">
    <source>
        <dbReference type="ARBA" id="ARBA00022490"/>
    </source>
</evidence>
<dbReference type="EC" id="1.11.1.24" evidence="4"/>
<proteinExistence type="inferred from homology"/>
<evidence type="ECO:0000256" key="15">
    <source>
        <dbReference type="SAM" id="Coils"/>
    </source>
</evidence>
<dbReference type="GO" id="GO:0005874">
    <property type="term" value="C:microtubule"/>
    <property type="evidence" value="ECO:0007669"/>
    <property type="project" value="UniProtKB-KW"/>
</dbReference>
<dbReference type="InterPro" id="IPR013766">
    <property type="entry name" value="Thioredoxin_domain"/>
</dbReference>
<dbReference type="EMBL" id="JAATIS010000094">
    <property type="protein sequence ID" value="KAG2471042.1"/>
    <property type="molecule type" value="Genomic_DNA"/>
</dbReference>
<dbReference type="GO" id="GO:0051959">
    <property type="term" value="F:dynein light intermediate chain binding"/>
    <property type="evidence" value="ECO:0007669"/>
    <property type="project" value="TreeGrafter"/>
</dbReference>
<keyword evidence="8" id="KW-0049">Antioxidant</keyword>
<evidence type="ECO:0000256" key="1">
    <source>
        <dbReference type="ARBA" id="ARBA00004245"/>
    </source>
</evidence>
<keyword evidence="7" id="KW-0493">Microtubule</keyword>
<evidence type="ECO:0000256" key="8">
    <source>
        <dbReference type="ARBA" id="ARBA00022862"/>
    </source>
</evidence>
<keyword evidence="5" id="KW-0963">Cytoplasm</keyword>
<comment type="subcellular location">
    <subcellularLocation>
        <location evidence="1">Cytoplasm</location>
        <location evidence="1">Cytoskeleton</location>
    </subcellularLocation>
</comment>
<keyword evidence="13" id="KW-0676">Redox-active center</keyword>
<evidence type="ECO:0000256" key="10">
    <source>
        <dbReference type="ARBA" id="ARBA00023054"/>
    </source>
</evidence>
<keyword evidence="10 15" id="KW-0175">Coiled coil</keyword>
<keyword evidence="11" id="KW-1015">Disulfide bond</keyword>
<evidence type="ECO:0000313" key="18">
    <source>
        <dbReference type="Proteomes" id="UP000886611"/>
    </source>
</evidence>
<feature type="coiled-coil region" evidence="15">
    <location>
        <begin position="704"/>
        <end position="752"/>
    </location>
</feature>
<dbReference type="SUPFAM" id="SSF116907">
    <property type="entry name" value="Hook domain"/>
    <property type="match status" value="1"/>
</dbReference>
<evidence type="ECO:0000256" key="6">
    <source>
        <dbReference type="ARBA" id="ARBA00022559"/>
    </source>
</evidence>
<dbReference type="GO" id="GO:0008017">
    <property type="term" value="F:microtubule binding"/>
    <property type="evidence" value="ECO:0007669"/>
    <property type="project" value="InterPro"/>
</dbReference>
<dbReference type="GO" id="GO:0031122">
    <property type="term" value="P:cytoplasmic microtubule organization"/>
    <property type="evidence" value="ECO:0007669"/>
    <property type="project" value="InterPro"/>
</dbReference>
<dbReference type="PANTHER" id="PTHR18947">
    <property type="entry name" value="HOOK PROTEINS"/>
    <property type="match status" value="1"/>
</dbReference>
<feature type="coiled-coil region" evidence="15">
    <location>
        <begin position="799"/>
        <end position="880"/>
    </location>
</feature>
<comment type="caution">
    <text evidence="17">The sequence shown here is derived from an EMBL/GenBank/DDBJ whole genome shotgun (WGS) entry which is preliminary data.</text>
</comment>
<dbReference type="SUPFAM" id="SSF52833">
    <property type="entry name" value="Thioredoxin-like"/>
    <property type="match status" value="1"/>
</dbReference>
<dbReference type="GO" id="GO:0140824">
    <property type="term" value="F:thioredoxin-dependent peroxiredoxin activity"/>
    <property type="evidence" value="ECO:0007669"/>
    <property type="project" value="UniProtKB-EC"/>
</dbReference>
<evidence type="ECO:0000256" key="3">
    <source>
        <dbReference type="ARBA" id="ARBA00009796"/>
    </source>
</evidence>
<dbReference type="Gene3D" id="3.40.30.10">
    <property type="entry name" value="Glutaredoxin"/>
    <property type="match status" value="1"/>
</dbReference>
<comment type="similarity">
    <text evidence="2">Belongs to the hook family.</text>
</comment>
<sequence>MTCIVRECQLRHYSHVARFPAHKILIVGDPSGWTRPRGHQHNTWLRQIEGHLQRVIFATMSAGNAKIGKPAPDFEATAVVDSQFKNIKLSDYRGKYVVLFFYPLDFTFVCPTEIVAFSDHVQDFHKINCEVIGVSIDSQFSHLAWINVGRKEGGLGPMSIPLVADLTKKICLDYGVLKEDEGIAYRGLFVIDEKGILRQITINDLPVGRSVDETLRLVQAFQHTDKHGEDYSYGNKTQTVHATETTGVSERAPLDAMAHELSHLSRDPSWFNEAWLGRIKEERGQNWRLKVSNLKKILQSMLEYYHEVLLQQISDNHLPDVNRIGELNDVTELGKLVQLVLGCAVSCEKKHEHIEQIMTLEESVQHVVMTAIQELLTKDTVDSASPETYGDFDYQSRKYYFLSEEIEEKDDLSQRCQELEQQVSTILEEKNALLSELAELQKHGTQRPEAPDETATITSKKLLLLQTQLEQLQEENYRLDTSKDDLQIRAEELERQVAELQHRNEELTSLAEEAQSLKDEMDILRHSSDRVNRLEAMVDTYKKKLEDLGDLRRQVRLLEERNTVYMQRTCELEEELRKANSARSQLEIYKKQIQELHSKHSSEAIKAEKWQFEYKNVHLKYEALLKEKERLMVDRDALRERIEDMCFVQFQPQHLRQREDSLCDEGVQNLTAEMMPAELKETILRLQQENKTLCAEEEASRQKLSEVQSQLEESRRSQNRLETENRLNQLQITALRSQVEELQKALQEQDSKAEDSLLLKRKLDEHLVKLHEAHSDLQKKREYIDGLEPKVDSSTAKKIDELEEILKKKDADLKMMQERCNRYVERARTVIKTLDAKQPDAVAPEVVALKNQLQEKEKKLQHLEHDFEKAKSRHEKEEKLIISAWYNMGMALQHRVTQDRTGTPGQAQSFLAQQRQFTNARRGHLSRLQQTLPR</sequence>
<dbReference type="GO" id="GO:0010256">
    <property type="term" value="P:endomembrane system organization"/>
    <property type="evidence" value="ECO:0007669"/>
    <property type="project" value="UniProtKB-ARBA"/>
</dbReference>
<evidence type="ECO:0000256" key="11">
    <source>
        <dbReference type="ARBA" id="ARBA00023157"/>
    </source>
</evidence>
<feature type="coiled-coil region" evidence="15">
    <location>
        <begin position="402"/>
        <end position="641"/>
    </location>
</feature>
<evidence type="ECO:0000256" key="12">
    <source>
        <dbReference type="ARBA" id="ARBA00023212"/>
    </source>
</evidence>
<dbReference type="Gene3D" id="1.10.418.10">
    <property type="entry name" value="Calponin-like domain"/>
    <property type="match status" value="1"/>
</dbReference>
<name>A0A8X8BZ04_POLSE</name>
<gene>
    <name evidence="17" type="primary">Hook2_1</name>
    <name evidence="17" type="ORF">GTO96_0005881</name>
</gene>
<evidence type="ECO:0000256" key="13">
    <source>
        <dbReference type="ARBA" id="ARBA00023284"/>
    </source>
</evidence>
<organism evidence="17 18">
    <name type="scientific">Polypterus senegalus</name>
    <name type="common">Senegal bichir</name>
    <dbReference type="NCBI Taxonomy" id="55291"/>
    <lineage>
        <taxon>Eukaryota</taxon>
        <taxon>Metazoa</taxon>
        <taxon>Chordata</taxon>
        <taxon>Craniata</taxon>
        <taxon>Vertebrata</taxon>
        <taxon>Euteleostomi</taxon>
        <taxon>Actinopterygii</taxon>
        <taxon>Polypteriformes</taxon>
        <taxon>Polypteridae</taxon>
        <taxon>Polypterus</taxon>
    </lineage>
</organism>
<dbReference type="PROSITE" id="PS51352">
    <property type="entry name" value="THIOREDOXIN_2"/>
    <property type="match status" value="1"/>
</dbReference>
<dbReference type="GO" id="GO:0030705">
    <property type="term" value="P:cytoskeleton-dependent intracellular transport"/>
    <property type="evidence" value="ECO:0007669"/>
    <property type="project" value="InterPro"/>
</dbReference>
<feature type="domain" description="Thioredoxin" evidence="16">
    <location>
        <begin position="65"/>
        <end position="223"/>
    </location>
</feature>